<dbReference type="PANTHER" id="PTHR43692:SF1">
    <property type="entry name" value="UDP-N-ACETYLMURAMOYLALANINE--D-GLUTAMATE LIGASE"/>
    <property type="match status" value="1"/>
</dbReference>
<keyword evidence="5 7" id="KW-0547">Nucleotide-binding</keyword>
<dbReference type="Gene3D" id="3.40.1190.10">
    <property type="entry name" value="Mur-like, catalytic domain"/>
    <property type="match status" value="1"/>
</dbReference>
<evidence type="ECO:0000256" key="4">
    <source>
        <dbReference type="ARBA" id="ARBA00022598"/>
    </source>
</evidence>
<dbReference type="RefSeq" id="WP_342407338.1">
    <property type="nucleotide sequence ID" value="NZ_JBCFXD010000010.1"/>
</dbReference>
<organism evidence="11 12">
    <name type="scientific">Stutzerimonas chloritidismutans</name>
    <name type="common">Pseudomonas chloritidismutans</name>
    <dbReference type="NCBI Taxonomy" id="203192"/>
    <lineage>
        <taxon>Bacteria</taxon>
        <taxon>Pseudomonadati</taxon>
        <taxon>Pseudomonadota</taxon>
        <taxon>Gammaproteobacteria</taxon>
        <taxon>Pseudomonadales</taxon>
        <taxon>Pseudomonadaceae</taxon>
        <taxon>Stutzerimonas</taxon>
    </lineage>
</organism>
<sequence length="447" mass="47221">MLIASDQFRIVVGLGKSGMSLVRHLASRGVPFAVADTRANPPELATLKAQYPNVEVHCGELDPQLLSRASELLISPGLPISMPALQAAAANGVKLSGDIELFAREAKAPIVAITGSNAKSTVTSLVGEMAAAAGRKVAVGGNLGTPALDLLNDDVELYVLELSSFQLETTDQLNAEVATCLNISEDHMDRYDGLPAYHQAKHRIFRGARQVVINRDDRLSRPLVADDLPTWSFGLGKPDFKGFGLFEESGEKYLAFQFDALMPANQLKMRGAHNQSNALAALALGHAVGLPFEPMLATLRNFGGLAHRCQWVGERKGVTYYDDSKATNVGAALAAIDGLGSDITGELVLIAGGDGKGADFSALHSPVSHQCRAVVLLGRDAERLAAALEGAAPIHRVQTLQDAVQLAAKLAQPGDAVLLSPACASLDMFENFEDRGRQFAAAVGALS</sequence>
<feature type="binding site" evidence="7">
    <location>
        <begin position="115"/>
        <end position="121"/>
    </location>
    <ligand>
        <name>ATP</name>
        <dbReference type="ChEBI" id="CHEBI:30616"/>
    </ligand>
</feature>
<comment type="subcellular location">
    <subcellularLocation>
        <location evidence="1 7 8">Cytoplasm</location>
    </subcellularLocation>
</comment>
<dbReference type="Gene3D" id="3.40.50.720">
    <property type="entry name" value="NAD(P)-binding Rossmann-like Domain"/>
    <property type="match status" value="1"/>
</dbReference>
<proteinExistence type="inferred from homology"/>
<keyword evidence="7 8" id="KW-0132">Cell division</keyword>
<keyword evidence="7 8" id="KW-0133">Cell shape</keyword>
<dbReference type="Proteomes" id="UP001467669">
    <property type="component" value="Unassembled WGS sequence"/>
</dbReference>
<dbReference type="Pfam" id="PF08245">
    <property type="entry name" value="Mur_ligase_M"/>
    <property type="match status" value="1"/>
</dbReference>
<evidence type="ECO:0000256" key="8">
    <source>
        <dbReference type="RuleBase" id="RU003664"/>
    </source>
</evidence>
<dbReference type="NCBIfam" id="TIGR01087">
    <property type="entry name" value="murD"/>
    <property type="match status" value="1"/>
</dbReference>
<dbReference type="SUPFAM" id="SSF51984">
    <property type="entry name" value="MurCD N-terminal domain"/>
    <property type="match status" value="1"/>
</dbReference>
<evidence type="ECO:0000256" key="2">
    <source>
        <dbReference type="ARBA" id="ARBA00004752"/>
    </source>
</evidence>
<dbReference type="EC" id="6.3.2.9" evidence="7 8"/>
<dbReference type="InterPro" id="IPR013221">
    <property type="entry name" value="Mur_ligase_cen"/>
</dbReference>
<dbReference type="InterPro" id="IPR036565">
    <property type="entry name" value="Mur-like_cat_sf"/>
</dbReference>
<keyword evidence="7 8" id="KW-0961">Cell wall biogenesis/degradation</keyword>
<keyword evidence="7 8" id="KW-0131">Cell cycle</keyword>
<keyword evidence="7 8" id="KW-0573">Peptidoglycan synthesis</keyword>
<evidence type="ECO:0000259" key="9">
    <source>
        <dbReference type="Pfam" id="PF02875"/>
    </source>
</evidence>
<keyword evidence="6 7" id="KW-0067">ATP-binding</keyword>
<evidence type="ECO:0000256" key="6">
    <source>
        <dbReference type="ARBA" id="ARBA00022840"/>
    </source>
</evidence>
<dbReference type="GO" id="GO:0008764">
    <property type="term" value="F:UDP-N-acetylmuramoylalanine-D-glutamate ligase activity"/>
    <property type="evidence" value="ECO:0007669"/>
    <property type="project" value="UniProtKB-EC"/>
</dbReference>
<reference evidence="11 12" key="1">
    <citation type="submission" date="2024-04" db="EMBL/GenBank/DDBJ databases">
        <title>Draft Genome Sequence of Isolates Cultured from Underwater Hawaii Seamounts in the North Pacific Ocean.</title>
        <authorList>
            <person name="Sharma I."/>
            <person name="Darden B."/>
            <person name="Creggett J."/>
            <person name="Taylor S."/>
            <person name="Grant M.P."/>
            <person name="Scott J."/>
            <person name="Attles S."/>
            <person name="Walker S."/>
            <person name="Johnson G."/>
            <person name="St. Cloud C."/>
        </authorList>
    </citation>
    <scope>NUCLEOTIDE SEQUENCE [LARGE SCALE GENOMIC DNA]</scope>
    <source>
        <strain evidence="11 12">03GJ23</strain>
    </source>
</reference>
<dbReference type="Pfam" id="PF21799">
    <property type="entry name" value="MurD-like_N"/>
    <property type="match status" value="1"/>
</dbReference>
<dbReference type="SUPFAM" id="SSF53244">
    <property type="entry name" value="MurD-like peptide ligases, peptide-binding domain"/>
    <property type="match status" value="1"/>
</dbReference>
<gene>
    <name evidence="7 11" type="primary">murD</name>
    <name evidence="11" type="ORF">AAGW23_15970</name>
</gene>
<evidence type="ECO:0000256" key="3">
    <source>
        <dbReference type="ARBA" id="ARBA00022490"/>
    </source>
</evidence>
<dbReference type="Gene3D" id="3.90.190.20">
    <property type="entry name" value="Mur ligase, C-terminal domain"/>
    <property type="match status" value="1"/>
</dbReference>
<feature type="domain" description="Mur ligase central" evidence="10">
    <location>
        <begin position="113"/>
        <end position="284"/>
    </location>
</feature>
<dbReference type="EMBL" id="JBCFXD010000010">
    <property type="protein sequence ID" value="MEL7560341.1"/>
    <property type="molecule type" value="Genomic_DNA"/>
</dbReference>
<comment type="caution">
    <text evidence="11">The sequence shown here is derived from an EMBL/GenBank/DDBJ whole genome shotgun (WGS) entry which is preliminary data.</text>
</comment>
<protein>
    <recommendedName>
        <fullName evidence="7 8">UDP-N-acetylmuramoylalanine--D-glutamate ligase</fullName>
        <ecNumber evidence="7 8">6.3.2.9</ecNumber>
    </recommendedName>
    <alternativeName>
        <fullName evidence="7">D-glutamic acid-adding enzyme</fullName>
    </alternativeName>
    <alternativeName>
        <fullName evidence="7">UDP-N-acetylmuramoyl-L-alanyl-D-glutamate synthetase</fullName>
    </alternativeName>
</protein>
<dbReference type="InterPro" id="IPR005762">
    <property type="entry name" value="MurD"/>
</dbReference>
<comment type="pathway">
    <text evidence="2 7 8">Cell wall biogenesis; peptidoglycan biosynthesis.</text>
</comment>
<dbReference type="InterPro" id="IPR004101">
    <property type="entry name" value="Mur_ligase_C"/>
</dbReference>
<name>A0ABU9MD99_STUCH</name>
<keyword evidence="4 7" id="KW-0436">Ligase</keyword>
<keyword evidence="12" id="KW-1185">Reference proteome</keyword>
<accession>A0ABU9MD99</accession>
<dbReference type="InterPro" id="IPR036615">
    <property type="entry name" value="Mur_ligase_C_dom_sf"/>
</dbReference>
<evidence type="ECO:0000313" key="11">
    <source>
        <dbReference type="EMBL" id="MEL7560341.1"/>
    </source>
</evidence>
<evidence type="ECO:0000256" key="5">
    <source>
        <dbReference type="ARBA" id="ARBA00022741"/>
    </source>
</evidence>
<evidence type="ECO:0000313" key="12">
    <source>
        <dbReference type="Proteomes" id="UP001467669"/>
    </source>
</evidence>
<dbReference type="PANTHER" id="PTHR43692">
    <property type="entry name" value="UDP-N-ACETYLMURAMOYLALANINE--D-GLUTAMATE LIGASE"/>
    <property type="match status" value="1"/>
</dbReference>
<evidence type="ECO:0000256" key="1">
    <source>
        <dbReference type="ARBA" id="ARBA00004496"/>
    </source>
</evidence>
<feature type="domain" description="Mur ligase C-terminal" evidence="9">
    <location>
        <begin position="307"/>
        <end position="423"/>
    </location>
</feature>
<evidence type="ECO:0000256" key="7">
    <source>
        <dbReference type="HAMAP-Rule" id="MF_00639"/>
    </source>
</evidence>
<dbReference type="SUPFAM" id="SSF53623">
    <property type="entry name" value="MurD-like peptide ligases, catalytic domain"/>
    <property type="match status" value="1"/>
</dbReference>
<dbReference type="Pfam" id="PF02875">
    <property type="entry name" value="Mur_ligase_C"/>
    <property type="match status" value="1"/>
</dbReference>
<dbReference type="HAMAP" id="MF_00639">
    <property type="entry name" value="MurD"/>
    <property type="match status" value="1"/>
</dbReference>
<comment type="similarity">
    <text evidence="7">Belongs to the MurCDEF family.</text>
</comment>
<evidence type="ECO:0000259" key="10">
    <source>
        <dbReference type="Pfam" id="PF08245"/>
    </source>
</evidence>
<comment type="function">
    <text evidence="7 8">Cell wall formation. Catalyzes the addition of glutamate to the nucleotide precursor UDP-N-acetylmuramoyl-L-alanine (UMA).</text>
</comment>
<comment type="catalytic activity">
    <reaction evidence="7 8">
        <text>UDP-N-acetyl-alpha-D-muramoyl-L-alanine + D-glutamate + ATP = UDP-N-acetyl-alpha-D-muramoyl-L-alanyl-D-glutamate + ADP + phosphate + H(+)</text>
        <dbReference type="Rhea" id="RHEA:16429"/>
        <dbReference type="ChEBI" id="CHEBI:15378"/>
        <dbReference type="ChEBI" id="CHEBI:29986"/>
        <dbReference type="ChEBI" id="CHEBI:30616"/>
        <dbReference type="ChEBI" id="CHEBI:43474"/>
        <dbReference type="ChEBI" id="CHEBI:83898"/>
        <dbReference type="ChEBI" id="CHEBI:83900"/>
        <dbReference type="ChEBI" id="CHEBI:456216"/>
        <dbReference type="EC" id="6.3.2.9"/>
    </reaction>
</comment>
<keyword evidence="3 7" id="KW-0963">Cytoplasm</keyword>